<dbReference type="VEuPathDB" id="FungiDB:AN1664"/>
<dbReference type="SUPFAM" id="SSF53474">
    <property type="entry name" value="alpha/beta-Hydrolases"/>
    <property type="match status" value="1"/>
</dbReference>
<dbReference type="eggNOG" id="KOG3043">
    <property type="taxonomic scope" value="Eukaryota"/>
</dbReference>
<organism evidence="3 4">
    <name type="scientific">Emericella nidulans (strain FGSC A4 / ATCC 38163 / CBS 112.46 / NRRL 194 / M139)</name>
    <name type="common">Aspergillus nidulans</name>
    <dbReference type="NCBI Taxonomy" id="227321"/>
    <lineage>
        <taxon>Eukaryota</taxon>
        <taxon>Fungi</taxon>
        <taxon>Dikarya</taxon>
        <taxon>Ascomycota</taxon>
        <taxon>Pezizomycotina</taxon>
        <taxon>Eurotiomycetes</taxon>
        <taxon>Eurotiomycetidae</taxon>
        <taxon>Eurotiales</taxon>
        <taxon>Aspergillaceae</taxon>
        <taxon>Aspergillus</taxon>
        <taxon>Aspergillus subgen. Nidulantes</taxon>
    </lineage>
</organism>
<feature type="coiled-coil region" evidence="1">
    <location>
        <begin position="258"/>
        <end position="285"/>
    </location>
</feature>
<evidence type="ECO:0000313" key="3">
    <source>
        <dbReference type="EMBL" id="CBF85325.1"/>
    </source>
</evidence>
<dbReference type="HOGENOM" id="CLU_054590_2_3_1"/>
<dbReference type="KEGG" id="ani:ANIA_01664"/>
<dbReference type="EMBL" id="BN001307">
    <property type="protein sequence ID" value="CBF85325.1"/>
    <property type="molecule type" value="Genomic_DNA"/>
</dbReference>
<dbReference type="InParanoid" id="Q5BCR6"/>
<keyword evidence="4" id="KW-1185">Reference proteome</keyword>
<sequence length="290" mass="31574">MSCPDCFTGTVHAGTPSGHITNLHGLQTYVAEPAGVPDDEIKGIIIIIPDAFGWEFVNNRLLADKYAESGKFRVYLPDFMKGTAVPAWGLDTVRAVMKTGSLWDWISKPYHVASALYVFPSFLIANRPSKSYPIVESFFTSVRQSPEGQKHPIGAAGFCWGGKHTILLAHGASITITPVDNGSKIKRNLIDAGFTGHPSLLSLPGDIEKITIPVSFALGDLDSNLKGEKIELIKNIMHEKEVVGGEVRVYVGAGHGFCVRADTAVEQSDRQAAEAEEQAVEFFRKKFAKM</sequence>
<accession>C8VNL3</accession>
<dbReference type="Gene3D" id="3.40.50.1820">
    <property type="entry name" value="alpha/beta hydrolase"/>
    <property type="match status" value="1"/>
</dbReference>
<name>Q5BCR6_EMENI</name>
<gene>
    <name evidence="3" type="ORF">ANIA_01664</name>
</gene>
<dbReference type="InterPro" id="IPR029058">
    <property type="entry name" value="AB_hydrolase_fold"/>
</dbReference>
<protein>
    <submittedName>
        <fullName evidence="3">Dienelactone hydrolase family protein (AFU_orthologue AFUA_4G08790)</fullName>
    </submittedName>
</protein>
<dbReference type="ESTHER" id="emeni-q5bcr6">
    <property type="family name" value="Dienelactone_hydrolase"/>
</dbReference>
<dbReference type="OrthoDB" id="17560at2759"/>
<dbReference type="GeneID" id="2875561"/>
<keyword evidence="1" id="KW-0175">Coiled coil</keyword>
<dbReference type="PANTHER" id="PTHR17630">
    <property type="entry name" value="DIENELACTONE HYDROLASE"/>
    <property type="match status" value="1"/>
</dbReference>
<keyword evidence="3" id="KW-0378">Hydrolase</keyword>
<dbReference type="GO" id="GO:0016787">
    <property type="term" value="F:hydrolase activity"/>
    <property type="evidence" value="ECO:0007669"/>
    <property type="project" value="UniProtKB-KW"/>
</dbReference>
<dbReference type="Proteomes" id="UP000000560">
    <property type="component" value="Chromosome VII"/>
</dbReference>
<dbReference type="PANTHER" id="PTHR17630:SF105">
    <property type="entry name" value="DIENELACTONE HYDROLASE FAMILY PROTEIN (AFU_ORTHOLOGUE AFUA_4G08790)"/>
    <property type="match status" value="1"/>
</dbReference>
<evidence type="ECO:0000256" key="1">
    <source>
        <dbReference type="SAM" id="Coils"/>
    </source>
</evidence>
<dbReference type="RefSeq" id="XP_659268.1">
    <property type="nucleotide sequence ID" value="XM_654176.1"/>
</dbReference>
<dbReference type="Pfam" id="PF01738">
    <property type="entry name" value="DLH"/>
    <property type="match status" value="1"/>
</dbReference>
<accession>Q5BCR6</accession>
<evidence type="ECO:0000259" key="2">
    <source>
        <dbReference type="Pfam" id="PF01738"/>
    </source>
</evidence>
<proteinExistence type="predicted"/>
<dbReference type="OMA" id="PEFMNGH"/>
<dbReference type="AlphaFoldDB" id="Q5BCR6"/>
<reference evidence="4" key="1">
    <citation type="journal article" date="2005" name="Nature">
        <title>Sequencing of Aspergillus nidulans and comparative analysis with A. fumigatus and A. oryzae.</title>
        <authorList>
            <person name="Galagan J.E."/>
            <person name="Calvo S.E."/>
            <person name="Cuomo C."/>
            <person name="Ma L.J."/>
            <person name="Wortman J.R."/>
            <person name="Batzoglou S."/>
            <person name="Lee S.I."/>
            <person name="Basturkmen M."/>
            <person name="Spevak C.C."/>
            <person name="Clutterbuck J."/>
            <person name="Kapitonov V."/>
            <person name="Jurka J."/>
            <person name="Scazzocchio C."/>
            <person name="Farman M."/>
            <person name="Butler J."/>
            <person name="Purcell S."/>
            <person name="Harris S."/>
            <person name="Braus G.H."/>
            <person name="Draht O."/>
            <person name="Busch S."/>
            <person name="D'Enfert C."/>
            <person name="Bouchier C."/>
            <person name="Goldman G.H."/>
            <person name="Bell-Pedersen D."/>
            <person name="Griffiths-Jones S."/>
            <person name="Doonan J.H."/>
            <person name="Yu J."/>
            <person name="Vienken K."/>
            <person name="Pain A."/>
            <person name="Freitag M."/>
            <person name="Selker E.U."/>
            <person name="Archer D.B."/>
            <person name="Penalva M.A."/>
            <person name="Oakley B.R."/>
            <person name="Momany M."/>
            <person name="Tanaka T."/>
            <person name="Kumagai T."/>
            <person name="Asai K."/>
            <person name="Machida M."/>
            <person name="Nierman W.C."/>
            <person name="Denning D.W."/>
            <person name="Caddick M."/>
            <person name="Hynes M."/>
            <person name="Paoletti M."/>
            <person name="Fischer R."/>
            <person name="Miller B."/>
            <person name="Dyer P."/>
            <person name="Sachs M.S."/>
            <person name="Osmani S.A."/>
            <person name="Birren B.W."/>
        </authorList>
    </citation>
    <scope>NUCLEOTIDE SEQUENCE [LARGE SCALE GENOMIC DNA]</scope>
    <source>
        <strain evidence="4">FGSC A4 / ATCC 38163 / CBS 112.46 / NRRL 194 / M139</strain>
    </source>
</reference>
<reference evidence="4" key="2">
    <citation type="journal article" date="2009" name="Fungal Genet. Biol.">
        <title>The 2008 update of the Aspergillus nidulans genome annotation: a community effort.</title>
        <authorList>
            <person name="Wortman J.R."/>
            <person name="Gilsenan J.M."/>
            <person name="Joardar V."/>
            <person name="Deegan J."/>
            <person name="Clutterbuck J."/>
            <person name="Andersen M.R."/>
            <person name="Archer D."/>
            <person name="Bencina M."/>
            <person name="Braus G."/>
            <person name="Coutinho P."/>
            <person name="von Dohren H."/>
            <person name="Doonan J."/>
            <person name="Driessen A.J."/>
            <person name="Durek P."/>
            <person name="Espeso E."/>
            <person name="Fekete E."/>
            <person name="Flipphi M."/>
            <person name="Estrada C.G."/>
            <person name="Geysens S."/>
            <person name="Goldman G."/>
            <person name="de Groot P.W."/>
            <person name="Hansen K."/>
            <person name="Harris S.D."/>
            <person name="Heinekamp T."/>
            <person name="Helmstaedt K."/>
            <person name="Henrissat B."/>
            <person name="Hofmann G."/>
            <person name="Homan T."/>
            <person name="Horio T."/>
            <person name="Horiuchi H."/>
            <person name="James S."/>
            <person name="Jones M."/>
            <person name="Karaffa L."/>
            <person name="Karanyi Z."/>
            <person name="Kato M."/>
            <person name="Keller N."/>
            <person name="Kelly D.E."/>
            <person name="Kiel J.A."/>
            <person name="Kim J.M."/>
            <person name="van der Klei I.J."/>
            <person name="Klis F.M."/>
            <person name="Kovalchuk A."/>
            <person name="Krasevec N."/>
            <person name="Kubicek C.P."/>
            <person name="Liu B."/>
            <person name="Maccabe A."/>
            <person name="Meyer V."/>
            <person name="Mirabito P."/>
            <person name="Miskei M."/>
            <person name="Mos M."/>
            <person name="Mullins J."/>
            <person name="Nelson D.R."/>
            <person name="Nielsen J."/>
            <person name="Oakley B.R."/>
            <person name="Osmani S.A."/>
            <person name="Pakula T."/>
            <person name="Paszewski A."/>
            <person name="Paulsen I."/>
            <person name="Pilsyk S."/>
            <person name="Pocsi I."/>
            <person name="Punt P.J."/>
            <person name="Ram A.F."/>
            <person name="Ren Q."/>
            <person name="Robellet X."/>
            <person name="Robson G."/>
            <person name="Seiboth B."/>
            <person name="van Solingen P."/>
            <person name="Specht T."/>
            <person name="Sun J."/>
            <person name="Taheri-Talesh N."/>
            <person name="Takeshita N."/>
            <person name="Ussery D."/>
            <person name="vanKuyk P.A."/>
            <person name="Visser H."/>
            <person name="van de Vondervoort P.J."/>
            <person name="de Vries R.P."/>
            <person name="Walton J."/>
            <person name="Xiang X."/>
            <person name="Xiong Y."/>
            <person name="Zeng A.P."/>
            <person name="Brandt B.W."/>
            <person name="Cornell M.J."/>
            <person name="van den Hondel C.A."/>
            <person name="Visser J."/>
            <person name="Oliver S.G."/>
            <person name="Turner G."/>
        </authorList>
    </citation>
    <scope>GENOME REANNOTATION</scope>
    <source>
        <strain evidence="4">FGSC A4 / ATCC 38163 / CBS 112.46 / NRRL 194 / M139</strain>
    </source>
</reference>
<feature type="domain" description="Dienelactone hydrolase" evidence="2">
    <location>
        <begin position="27"/>
        <end position="285"/>
    </location>
</feature>
<evidence type="ECO:0000313" key="4">
    <source>
        <dbReference type="Proteomes" id="UP000000560"/>
    </source>
</evidence>
<dbReference type="InterPro" id="IPR002925">
    <property type="entry name" value="Dienelactn_hydro"/>
</dbReference>